<accession>A0ABT0ULI2</accession>
<feature type="region of interest" description="Disordered" evidence="1">
    <location>
        <begin position="156"/>
        <end position="205"/>
    </location>
</feature>
<organism evidence="2 3">
    <name type="scientific">Streptomyces albipurpureus</name>
    <dbReference type="NCBI Taxonomy" id="2897419"/>
    <lineage>
        <taxon>Bacteria</taxon>
        <taxon>Bacillati</taxon>
        <taxon>Actinomycetota</taxon>
        <taxon>Actinomycetes</taxon>
        <taxon>Kitasatosporales</taxon>
        <taxon>Streptomycetaceae</taxon>
        <taxon>Streptomyces</taxon>
    </lineage>
</organism>
<protein>
    <submittedName>
        <fullName evidence="2">Uncharacterized protein</fullName>
    </submittedName>
</protein>
<feature type="compositionally biased region" description="Basic and acidic residues" evidence="1">
    <location>
        <begin position="171"/>
        <end position="186"/>
    </location>
</feature>
<name>A0ABT0ULI2_9ACTN</name>
<gene>
    <name evidence="2" type="ORF">NBG84_14415</name>
</gene>
<dbReference type="EMBL" id="JAMQAW010000011">
    <property type="protein sequence ID" value="MCM2389472.1"/>
    <property type="molecule type" value="Genomic_DNA"/>
</dbReference>
<keyword evidence="3" id="KW-1185">Reference proteome</keyword>
<reference evidence="2" key="1">
    <citation type="submission" date="2022-06" db="EMBL/GenBank/DDBJ databases">
        <title>Genome public.</title>
        <authorList>
            <person name="Sun Q."/>
        </authorList>
    </citation>
    <scope>NUCLEOTIDE SEQUENCE</scope>
    <source>
        <strain evidence="2">CWNU-1</strain>
    </source>
</reference>
<sequence length="205" mass="21464">MVQVEAVIVDQRGPVDGCDEKFIDFCGACEAVDRAAAELEVACDSAKAVTAFDAFVDQLVAFASAGDQRPRPSVDVQLCPVVAFMGWAVFDAVVVGSEGLSRVSAIPPNDAFDCLRQVVQKVPCIGYLSGLRSAGLGPVAEGSGPVAADDPDLRVIPQPGREGTRGPVGQDIDRAAGCHVDEDRRVGASPSNGELVDAEMRHQSR</sequence>
<evidence type="ECO:0000313" key="3">
    <source>
        <dbReference type="Proteomes" id="UP001431429"/>
    </source>
</evidence>
<evidence type="ECO:0000313" key="2">
    <source>
        <dbReference type="EMBL" id="MCM2389472.1"/>
    </source>
</evidence>
<comment type="caution">
    <text evidence="2">The sequence shown here is derived from an EMBL/GenBank/DDBJ whole genome shotgun (WGS) entry which is preliminary data.</text>
</comment>
<evidence type="ECO:0000256" key="1">
    <source>
        <dbReference type="SAM" id="MobiDB-lite"/>
    </source>
</evidence>
<proteinExistence type="predicted"/>
<dbReference type="Proteomes" id="UP001431429">
    <property type="component" value="Unassembled WGS sequence"/>
</dbReference>